<dbReference type="PANTHER" id="PTHR43763:SF6">
    <property type="entry name" value="XAA-PRO AMINOPEPTIDASE 1"/>
    <property type="match status" value="1"/>
</dbReference>
<comment type="similarity">
    <text evidence="2">Belongs to the peptidase M24B family.</text>
</comment>
<protein>
    <recommendedName>
        <fullName evidence="9">Xaa-Pro aminopeptidase</fullName>
    </recommendedName>
</protein>
<keyword evidence="3" id="KW-0479">Metal-binding</keyword>
<dbReference type="AlphaFoldDB" id="A0A7R9UCH8"/>
<dbReference type="InterPro" id="IPR033740">
    <property type="entry name" value="Pept_M24B"/>
</dbReference>
<dbReference type="Gene3D" id="3.90.230.10">
    <property type="entry name" value="Creatinase/methionine aminopeptidase superfamily"/>
    <property type="match status" value="1"/>
</dbReference>
<dbReference type="InterPro" id="IPR000994">
    <property type="entry name" value="Pept_M24"/>
</dbReference>
<name>A0A7R9UCH8_9STRA</name>
<dbReference type="InterPro" id="IPR050422">
    <property type="entry name" value="X-Pro_aminopeptidase_P"/>
</dbReference>
<dbReference type="Pfam" id="PF16189">
    <property type="entry name" value="Creatinase_N_2"/>
    <property type="match status" value="1"/>
</dbReference>
<feature type="domain" description="Peptidase M24 C-terminal" evidence="7">
    <location>
        <begin position="459"/>
        <end position="519"/>
    </location>
</feature>
<dbReference type="InterPro" id="IPR029149">
    <property type="entry name" value="Creatin/AminoP/Spt16_N"/>
</dbReference>
<evidence type="ECO:0000259" key="6">
    <source>
        <dbReference type="Pfam" id="PF00557"/>
    </source>
</evidence>
<accession>A0A7R9UCH8</accession>
<dbReference type="GO" id="GO:0005737">
    <property type="term" value="C:cytoplasm"/>
    <property type="evidence" value="ECO:0007669"/>
    <property type="project" value="UniProtKB-ARBA"/>
</dbReference>
<dbReference type="Pfam" id="PF16188">
    <property type="entry name" value="Peptidase_M24_C"/>
    <property type="match status" value="1"/>
</dbReference>
<reference evidence="8" key="1">
    <citation type="submission" date="2021-01" db="EMBL/GenBank/DDBJ databases">
        <authorList>
            <person name="Corre E."/>
            <person name="Pelletier E."/>
            <person name="Niang G."/>
            <person name="Scheremetjew M."/>
            <person name="Finn R."/>
            <person name="Kale V."/>
            <person name="Holt S."/>
            <person name="Cochrane G."/>
            <person name="Meng A."/>
            <person name="Brown T."/>
            <person name="Cohen L."/>
        </authorList>
    </citation>
    <scope>NUCLEOTIDE SEQUENCE</scope>
    <source>
        <strain evidence="8">CCMP2078</strain>
    </source>
</reference>
<organism evidence="8">
    <name type="scientific">Pinguiococcus pyrenoidosus</name>
    <dbReference type="NCBI Taxonomy" id="172671"/>
    <lineage>
        <taxon>Eukaryota</taxon>
        <taxon>Sar</taxon>
        <taxon>Stramenopiles</taxon>
        <taxon>Ochrophyta</taxon>
        <taxon>Pinguiophyceae</taxon>
        <taxon>Pinguiochrysidales</taxon>
        <taxon>Pinguiochrysidaceae</taxon>
        <taxon>Pinguiococcus</taxon>
    </lineage>
</organism>
<keyword evidence="4" id="KW-0378">Hydrolase</keyword>
<dbReference type="PANTHER" id="PTHR43763">
    <property type="entry name" value="XAA-PRO AMINOPEPTIDASE 1"/>
    <property type="match status" value="1"/>
</dbReference>
<gene>
    <name evidence="8" type="ORF">PPYR1160_LOCUS11485</name>
</gene>
<evidence type="ECO:0000313" key="8">
    <source>
        <dbReference type="EMBL" id="CAD8261983.1"/>
    </source>
</evidence>
<dbReference type="InterPro" id="IPR036005">
    <property type="entry name" value="Creatinase/aminopeptidase-like"/>
</dbReference>
<evidence type="ECO:0000259" key="7">
    <source>
        <dbReference type="Pfam" id="PF16188"/>
    </source>
</evidence>
<evidence type="ECO:0008006" key="9">
    <source>
        <dbReference type="Google" id="ProtNLM"/>
    </source>
</evidence>
<dbReference type="GO" id="GO:0070006">
    <property type="term" value="F:metalloaminopeptidase activity"/>
    <property type="evidence" value="ECO:0007669"/>
    <property type="project" value="InterPro"/>
</dbReference>
<dbReference type="FunFam" id="3.90.230.10:FF:000007">
    <property type="entry name" value="Xaa-Pro aminopeptidase P"/>
    <property type="match status" value="1"/>
</dbReference>
<comment type="cofactor">
    <cofactor evidence="1">
        <name>Mn(2+)</name>
        <dbReference type="ChEBI" id="CHEBI:29035"/>
    </cofactor>
</comment>
<evidence type="ECO:0000256" key="4">
    <source>
        <dbReference type="ARBA" id="ARBA00022801"/>
    </source>
</evidence>
<feature type="domain" description="Peptidase M24" evidence="6">
    <location>
        <begin position="224"/>
        <end position="446"/>
    </location>
</feature>
<evidence type="ECO:0000256" key="1">
    <source>
        <dbReference type="ARBA" id="ARBA00001936"/>
    </source>
</evidence>
<keyword evidence="5" id="KW-0464">Manganese</keyword>
<dbReference type="SUPFAM" id="SSF55920">
    <property type="entry name" value="Creatinase/aminopeptidase"/>
    <property type="match status" value="1"/>
</dbReference>
<evidence type="ECO:0000256" key="2">
    <source>
        <dbReference type="ARBA" id="ARBA00008766"/>
    </source>
</evidence>
<dbReference type="Gene3D" id="3.40.350.10">
    <property type="entry name" value="Creatinase/prolidase N-terminal domain"/>
    <property type="match status" value="1"/>
</dbReference>
<dbReference type="GO" id="GO:0046872">
    <property type="term" value="F:metal ion binding"/>
    <property type="evidence" value="ECO:0007669"/>
    <property type="project" value="UniProtKB-KW"/>
</dbReference>
<dbReference type="CDD" id="cd01085">
    <property type="entry name" value="APP"/>
    <property type="match status" value="1"/>
</dbReference>
<sequence>MSDWLVNTLGSDAPIRVGIDPFVHSASFAQALAKDLAARDHELVPLFGMENPVDMAWEGSALPRPGQPLAPIRLHPMEVAGKTTSDKVAEMREAMQDKGADALVVAMLDDVAWLYNIRGSDVEFNPVALSYAIVTMDTAILFMSEAKIPDDVRAELAAHKVEIRPYQNFIPYLQSLSQVGHKVWIDEERTNYAAAMAVDEENRVRGMNPVTLAKAIKNEAELNGMRAAHERDAAALIRFMSWMERTISDEGRTVTEVEVDEMLTGKFRKELDGFIEPSFPTIAGAGPNGAIIHYRADGPDCGIVGPGTILLLDSGGQYRDGTTDCTRTMVFGRDAEDLVPLEVRQTFTRVLQGNIRLDRSVFPEGTPGAVLDILAREELWRAGQDYAHGTGHGVGAALNVHEGPQSISPRFVNKQALLPGMVLSNEPGFYAPSMFGIRTENLLVVEQAEGLESKATGKKFLRFRKLTQVPICKALIVKEMLSPTEVEWLNTYHAQIFQRVSPLLDRTDREWLRVACEAL</sequence>
<proteinExistence type="inferred from homology"/>
<dbReference type="InterPro" id="IPR032416">
    <property type="entry name" value="Peptidase_M24_C"/>
</dbReference>
<evidence type="ECO:0000256" key="5">
    <source>
        <dbReference type="ARBA" id="ARBA00023211"/>
    </source>
</evidence>
<evidence type="ECO:0000256" key="3">
    <source>
        <dbReference type="ARBA" id="ARBA00022723"/>
    </source>
</evidence>
<dbReference type="EMBL" id="HBEA01015014">
    <property type="protein sequence ID" value="CAD8261983.1"/>
    <property type="molecule type" value="Transcribed_RNA"/>
</dbReference>
<dbReference type="Pfam" id="PF00557">
    <property type="entry name" value="Peptidase_M24"/>
    <property type="match status" value="1"/>
</dbReference>